<name>A0A5B8MYT2_9CHLO</name>
<evidence type="ECO:0000256" key="1">
    <source>
        <dbReference type="SAM" id="MobiDB-lite"/>
    </source>
</evidence>
<keyword evidence="2" id="KW-1133">Transmembrane helix</keyword>
<reference evidence="3 4" key="1">
    <citation type="submission" date="2018-07" db="EMBL/GenBank/DDBJ databases">
        <title>The complete nuclear genome of the prasinophyte Chloropicon primus (CCMP1205).</title>
        <authorList>
            <person name="Pombert J.-F."/>
            <person name="Otis C."/>
            <person name="Turmel M."/>
            <person name="Lemieux C."/>
        </authorList>
    </citation>
    <scope>NUCLEOTIDE SEQUENCE [LARGE SCALE GENOMIC DNA]</scope>
    <source>
        <strain evidence="3 4">CCMP1205</strain>
    </source>
</reference>
<sequence length="127" mass="14371">MATTRVRLKGLDKDKEVFGLGEVGPDEIDSTFRPSGSSVRIVRGRTRSRVFTPQVASALLMYLSITIVCIACVFILLVFYLDRRSWTGGAPHKEEEAEDRRRREKVAEAVKGMRERRRKDWGKGEGG</sequence>
<feature type="compositionally biased region" description="Basic and acidic residues" evidence="1">
    <location>
        <begin position="88"/>
        <end position="113"/>
    </location>
</feature>
<keyword evidence="2" id="KW-0812">Transmembrane</keyword>
<keyword evidence="4" id="KW-1185">Reference proteome</keyword>
<organism evidence="3 4">
    <name type="scientific">Chloropicon primus</name>
    <dbReference type="NCBI Taxonomy" id="1764295"/>
    <lineage>
        <taxon>Eukaryota</taxon>
        <taxon>Viridiplantae</taxon>
        <taxon>Chlorophyta</taxon>
        <taxon>Chloropicophyceae</taxon>
        <taxon>Chloropicales</taxon>
        <taxon>Chloropicaceae</taxon>
        <taxon>Chloropicon</taxon>
    </lineage>
</organism>
<gene>
    <name evidence="3" type="ORF">A3770_13p70720</name>
</gene>
<dbReference type="EMBL" id="CP031046">
    <property type="protein sequence ID" value="QDZ24554.1"/>
    <property type="molecule type" value="Genomic_DNA"/>
</dbReference>
<feature type="region of interest" description="Disordered" evidence="1">
    <location>
        <begin position="88"/>
        <end position="127"/>
    </location>
</feature>
<evidence type="ECO:0000313" key="4">
    <source>
        <dbReference type="Proteomes" id="UP000316726"/>
    </source>
</evidence>
<proteinExistence type="predicted"/>
<accession>A0A5B8MYT2</accession>
<dbReference type="Proteomes" id="UP000316726">
    <property type="component" value="Chromosome 13"/>
</dbReference>
<evidence type="ECO:0000313" key="3">
    <source>
        <dbReference type="EMBL" id="QDZ24554.1"/>
    </source>
</evidence>
<keyword evidence="2" id="KW-0472">Membrane</keyword>
<feature type="transmembrane region" description="Helical" evidence="2">
    <location>
        <begin position="59"/>
        <end position="81"/>
    </location>
</feature>
<dbReference type="AlphaFoldDB" id="A0A5B8MYT2"/>
<evidence type="ECO:0000256" key="2">
    <source>
        <dbReference type="SAM" id="Phobius"/>
    </source>
</evidence>
<protein>
    <submittedName>
        <fullName evidence="3">Uncharacterized protein</fullName>
    </submittedName>
</protein>